<protein>
    <submittedName>
        <fullName evidence="2">Uncharacterized protein</fullName>
    </submittedName>
</protein>
<name>A0ABZ1I1I7_9PSEU</name>
<keyword evidence="1" id="KW-1133">Transmembrane helix</keyword>
<evidence type="ECO:0000256" key="1">
    <source>
        <dbReference type="SAM" id="Phobius"/>
    </source>
</evidence>
<gene>
    <name evidence="2" type="ORF">VSH64_36250</name>
</gene>
<keyword evidence="3" id="KW-1185">Reference proteome</keyword>
<accession>A0ABZ1I1I7</accession>
<organism evidence="2 3">
    <name type="scientific">Amycolatopsis rhabdoformis</name>
    <dbReference type="NCBI Taxonomy" id="1448059"/>
    <lineage>
        <taxon>Bacteria</taxon>
        <taxon>Bacillati</taxon>
        <taxon>Actinomycetota</taxon>
        <taxon>Actinomycetes</taxon>
        <taxon>Pseudonocardiales</taxon>
        <taxon>Pseudonocardiaceae</taxon>
        <taxon>Amycolatopsis</taxon>
    </lineage>
</organism>
<evidence type="ECO:0000313" key="3">
    <source>
        <dbReference type="Proteomes" id="UP001330812"/>
    </source>
</evidence>
<sequence>MIRWALISVFESLKGASGAGRTVRRLLAVPITGLLSRQRKARGGHRESRIDLFVIDVAAGVAVSGVLQGFLVTLAPAIAFVVIGFLVF</sequence>
<reference evidence="2 3" key="1">
    <citation type="journal article" date="2015" name="Int. J. Syst. Evol. Microbiol.">
        <title>Amycolatopsis rhabdoformis sp. nov., an actinomycete isolated from a tropical forest soil.</title>
        <authorList>
            <person name="Souza W.R."/>
            <person name="Silva R.E."/>
            <person name="Goodfellow M."/>
            <person name="Busarakam K."/>
            <person name="Figueiro F.S."/>
            <person name="Ferreira D."/>
            <person name="Rodrigues-Filho E."/>
            <person name="Moraes L.A.B."/>
            <person name="Zucchi T.D."/>
        </authorList>
    </citation>
    <scope>NUCLEOTIDE SEQUENCE [LARGE SCALE GENOMIC DNA]</scope>
    <source>
        <strain evidence="2 3">NCIMB 14900</strain>
    </source>
</reference>
<dbReference type="RefSeq" id="WP_326567256.1">
    <property type="nucleotide sequence ID" value="NZ_CP142149.1"/>
</dbReference>
<proteinExistence type="predicted"/>
<dbReference type="Proteomes" id="UP001330812">
    <property type="component" value="Chromosome"/>
</dbReference>
<keyword evidence="1" id="KW-0812">Transmembrane</keyword>
<evidence type="ECO:0000313" key="2">
    <source>
        <dbReference type="EMBL" id="WSE28252.1"/>
    </source>
</evidence>
<dbReference type="EMBL" id="CP142149">
    <property type="protein sequence ID" value="WSE28252.1"/>
    <property type="molecule type" value="Genomic_DNA"/>
</dbReference>
<keyword evidence="1" id="KW-0472">Membrane</keyword>
<feature type="transmembrane region" description="Helical" evidence="1">
    <location>
        <begin position="52"/>
        <end position="85"/>
    </location>
</feature>